<dbReference type="GO" id="GO:0003700">
    <property type="term" value="F:DNA-binding transcription factor activity"/>
    <property type="evidence" value="ECO:0007669"/>
    <property type="project" value="TreeGrafter"/>
</dbReference>
<dbReference type="AlphaFoldDB" id="A0A2U1NSX1"/>
<dbReference type="InterPro" id="IPR036638">
    <property type="entry name" value="HLH_DNA-bd_sf"/>
</dbReference>
<evidence type="ECO:0000256" key="4">
    <source>
        <dbReference type="ARBA" id="ARBA00023242"/>
    </source>
</evidence>
<dbReference type="InterPro" id="IPR024097">
    <property type="entry name" value="bHLH_ZIP_TF"/>
</dbReference>
<evidence type="ECO:0000313" key="7">
    <source>
        <dbReference type="Proteomes" id="UP000245207"/>
    </source>
</evidence>
<gene>
    <name evidence="6" type="ORF">CTI12_AA233380</name>
</gene>
<sequence>MSKDGFFNTLPQSWNSMFGMELDSQVNEMNLFNHNWENSMDQSDPFESALSSIVSSPVNSHPGTGIRTPVPGCHAGAARFSCFGAKEGEFQHMVESGKMSRVSSNQSFIKTGGSVSRLSMNLNSDNKEVDHSVEVSSLSEQINGSETGIKGRKRKVISKGKSKETQVDNKVRREKISERMKFLQDLVPGCNKVTGKAVMLDEIINYVQSLQRQVEFLSMKLATVNPRTDVNMEALLSKDIFHSRPSMPNPMNHMEASAQPFYGMVNDGPENSLMAMMHHGSNMKSSQIDGFSEASAFWENDLQSVVQMGFVQNQGPSFHGTMGSGQMKVEL</sequence>
<comment type="caution">
    <text evidence="6">The sequence shown here is derived from an EMBL/GenBank/DDBJ whole genome shotgun (WGS) entry which is preliminary data.</text>
</comment>
<evidence type="ECO:0000256" key="1">
    <source>
        <dbReference type="ARBA" id="ARBA00004123"/>
    </source>
</evidence>
<name>A0A2U1NSX1_ARTAN</name>
<keyword evidence="2" id="KW-0805">Transcription regulation</keyword>
<protein>
    <submittedName>
        <fullName evidence="6">Basic helix-loop-helix (BHLH) DNA-binding superfamily protein</fullName>
    </submittedName>
</protein>
<keyword evidence="7" id="KW-1185">Reference proteome</keyword>
<proteinExistence type="predicted"/>
<dbReference type="EMBL" id="PKPP01002251">
    <property type="protein sequence ID" value="PWA76568.1"/>
    <property type="molecule type" value="Genomic_DNA"/>
</dbReference>
<dbReference type="GO" id="GO:0005634">
    <property type="term" value="C:nucleus"/>
    <property type="evidence" value="ECO:0007669"/>
    <property type="project" value="UniProtKB-SubCell"/>
</dbReference>
<evidence type="ECO:0000313" key="6">
    <source>
        <dbReference type="EMBL" id="PWA76568.1"/>
    </source>
</evidence>
<dbReference type="SUPFAM" id="SSF47459">
    <property type="entry name" value="HLH, helix-loop-helix DNA-binding domain"/>
    <property type="match status" value="1"/>
</dbReference>
<dbReference type="Gene3D" id="4.10.280.10">
    <property type="entry name" value="Helix-loop-helix DNA-binding domain"/>
    <property type="match status" value="1"/>
</dbReference>
<feature type="domain" description="BHLH" evidence="5">
    <location>
        <begin position="160"/>
        <end position="210"/>
    </location>
</feature>
<dbReference type="PANTHER" id="PTHR12565">
    <property type="entry name" value="STEROL REGULATORY ELEMENT-BINDING PROTEIN"/>
    <property type="match status" value="1"/>
</dbReference>
<dbReference type="STRING" id="35608.A0A2U1NSX1"/>
<dbReference type="GO" id="GO:0003677">
    <property type="term" value="F:DNA binding"/>
    <property type="evidence" value="ECO:0007669"/>
    <property type="project" value="UniProtKB-KW"/>
</dbReference>
<evidence type="ECO:0000256" key="2">
    <source>
        <dbReference type="ARBA" id="ARBA00023015"/>
    </source>
</evidence>
<dbReference type="Proteomes" id="UP000245207">
    <property type="component" value="Unassembled WGS sequence"/>
</dbReference>
<keyword evidence="6" id="KW-0238">DNA-binding</keyword>
<keyword evidence="3" id="KW-0804">Transcription</keyword>
<reference evidence="6 7" key="1">
    <citation type="journal article" date="2018" name="Mol. Plant">
        <title>The genome of Artemisia annua provides insight into the evolution of Asteraceae family and artemisinin biosynthesis.</title>
        <authorList>
            <person name="Shen Q."/>
            <person name="Zhang L."/>
            <person name="Liao Z."/>
            <person name="Wang S."/>
            <person name="Yan T."/>
            <person name="Shi P."/>
            <person name="Liu M."/>
            <person name="Fu X."/>
            <person name="Pan Q."/>
            <person name="Wang Y."/>
            <person name="Lv Z."/>
            <person name="Lu X."/>
            <person name="Zhang F."/>
            <person name="Jiang W."/>
            <person name="Ma Y."/>
            <person name="Chen M."/>
            <person name="Hao X."/>
            <person name="Li L."/>
            <person name="Tang Y."/>
            <person name="Lv G."/>
            <person name="Zhou Y."/>
            <person name="Sun X."/>
            <person name="Brodelius P.E."/>
            <person name="Rose J.K.C."/>
            <person name="Tang K."/>
        </authorList>
    </citation>
    <scope>NUCLEOTIDE SEQUENCE [LARGE SCALE GENOMIC DNA]</scope>
    <source>
        <strain evidence="7">cv. Huhao1</strain>
        <tissue evidence="6">Leaf</tissue>
    </source>
</reference>
<dbReference type="InterPro" id="IPR011598">
    <property type="entry name" value="bHLH_dom"/>
</dbReference>
<dbReference type="OrthoDB" id="775589at2759"/>
<keyword evidence="4" id="KW-0539">Nucleus</keyword>
<evidence type="ECO:0000259" key="5">
    <source>
        <dbReference type="PROSITE" id="PS50888"/>
    </source>
</evidence>
<dbReference type="SMART" id="SM00353">
    <property type="entry name" value="HLH"/>
    <property type="match status" value="1"/>
</dbReference>
<accession>A0A2U1NSX1</accession>
<comment type="subcellular location">
    <subcellularLocation>
        <location evidence="1">Nucleus</location>
    </subcellularLocation>
</comment>
<dbReference type="GO" id="GO:0046983">
    <property type="term" value="F:protein dimerization activity"/>
    <property type="evidence" value="ECO:0007669"/>
    <property type="project" value="InterPro"/>
</dbReference>
<organism evidence="6 7">
    <name type="scientific">Artemisia annua</name>
    <name type="common">Sweet wormwood</name>
    <dbReference type="NCBI Taxonomy" id="35608"/>
    <lineage>
        <taxon>Eukaryota</taxon>
        <taxon>Viridiplantae</taxon>
        <taxon>Streptophyta</taxon>
        <taxon>Embryophyta</taxon>
        <taxon>Tracheophyta</taxon>
        <taxon>Spermatophyta</taxon>
        <taxon>Magnoliopsida</taxon>
        <taxon>eudicotyledons</taxon>
        <taxon>Gunneridae</taxon>
        <taxon>Pentapetalae</taxon>
        <taxon>asterids</taxon>
        <taxon>campanulids</taxon>
        <taxon>Asterales</taxon>
        <taxon>Asteraceae</taxon>
        <taxon>Asteroideae</taxon>
        <taxon>Anthemideae</taxon>
        <taxon>Artemisiinae</taxon>
        <taxon>Artemisia</taxon>
    </lineage>
</organism>
<evidence type="ECO:0000256" key="3">
    <source>
        <dbReference type="ARBA" id="ARBA00023163"/>
    </source>
</evidence>
<dbReference type="PROSITE" id="PS50888">
    <property type="entry name" value="BHLH"/>
    <property type="match status" value="1"/>
</dbReference>
<dbReference type="PANTHER" id="PTHR12565:SF464">
    <property type="entry name" value="BASIC HELIX-LOOP-HELIX (BHLH) DNA-BINDING SUPERFAMILY PROTEIN-RELATED"/>
    <property type="match status" value="1"/>
</dbReference>